<dbReference type="EMBL" id="JBHTJZ010000007">
    <property type="protein sequence ID" value="MFD0959133.1"/>
    <property type="molecule type" value="Genomic_DNA"/>
</dbReference>
<sequence length="129" mass="14905">MENMVKKIIFVIVLILIAALLIAGIRLVFNPLTRSEDTIRQKMLSQFPVGTHMDDIIQFANHKKDWSDVKISYINGYSIDRGEEVGKKRISVHIGEYQIFFVTDVEVFFGFNENSELIDIRVRKTIDSL</sequence>
<accession>A0ABW3HNM6</accession>
<evidence type="ECO:0000313" key="2">
    <source>
        <dbReference type="Proteomes" id="UP001596989"/>
    </source>
</evidence>
<organism evidence="1 2">
    <name type="scientific">Paenibacillus chungangensis</name>
    <dbReference type="NCBI Taxonomy" id="696535"/>
    <lineage>
        <taxon>Bacteria</taxon>
        <taxon>Bacillati</taxon>
        <taxon>Bacillota</taxon>
        <taxon>Bacilli</taxon>
        <taxon>Bacillales</taxon>
        <taxon>Paenibacillaceae</taxon>
        <taxon>Paenibacillus</taxon>
    </lineage>
</organism>
<proteinExistence type="predicted"/>
<evidence type="ECO:0000313" key="1">
    <source>
        <dbReference type="EMBL" id="MFD0959133.1"/>
    </source>
</evidence>
<gene>
    <name evidence="1" type="ORF">ACFQ2I_07005</name>
</gene>
<keyword evidence="2" id="KW-1185">Reference proteome</keyword>
<protein>
    <submittedName>
        <fullName evidence="1">Uncharacterized protein</fullName>
    </submittedName>
</protein>
<dbReference type="RefSeq" id="WP_377563072.1">
    <property type="nucleotide sequence ID" value="NZ_JBHTJZ010000007.1"/>
</dbReference>
<comment type="caution">
    <text evidence="1">The sequence shown here is derived from an EMBL/GenBank/DDBJ whole genome shotgun (WGS) entry which is preliminary data.</text>
</comment>
<dbReference type="Proteomes" id="UP001596989">
    <property type="component" value="Unassembled WGS sequence"/>
</dbReference>
<reference evidence="2" key="1">
    <citation type="journal article" date="2019" name="Int. J. Syst. Evol. Microbiol.">
        <title>The Global Catalogue of Microorganisms (GCM) 10K type strain sequencing project: providing services to taxonomists for standard genome sequencing and annotation.</title>
        <authorList>
            <consortium name="The Broad Institute Genomics Platform"/>
            <consortium name="The Broad Institute Genome Sequencing Center for Infectious Disease"/>
            <person name="Wu L."/>
            <person name="Ma J."/>
        </authorList>
    </citation>
    <scope>NUCLEOTIDE SEQUENCE [LARGE SCALE GENOMIC DNA]</scope>
    <source>
        <strain evidence="2">CCUG 59129</strain>
    </source>
</reference>
<name>A0ABW3HNM6_9BACL</name>